<dbReference type="Pfam" id="PF00201">
    <property type="entry name" value="UDPGT"/>
    <property type="match status" value="1"/>
</dbReference>
<keyword evidence="5" id="KW-1185">Reference proteome</keyword>
<sequence length="456" mass="51486">MVFEPFLKKLAERGHNVTVASFFPEKNRPPNYKDISFVGIAPLRLESYDLGDFENERLLYKIPRVGRNVKILSQLNPFKTSTVTICARLVKYKPLLDALKENYDVVLVENFIGDCMLGLLHAFGITAPIIALLSCSSMPWTFERIGANDNPSYVPVIVSPFGTQMSFLDRVENTIVNIIVNDWYHQEVQASERMIIEKEYGTIPDLRELAKNTSLVISYGYHPFTGAKPLVPGLVEVGGMHLSSERKPLPLFIEKFLNESSDGVILFSFGSHIKTKSIPKYKEQILLKALSKLKQRVIWKFEDSGDEGTLIGNVLKVKWLPQYDLLRHEKVVALITHGGLLSLTEAMSSGKPSIVIPFFGDQPANAAAVSEAGVGLVLSYQDISEESFYNALQRVLSEEIRTNAQRVSKIWQDRQSAPLDTAIFWTEHVIRWKSPQLYSHAKNLNVDIIAEFKWNI</sequence>
<evidence type="ECO:0000256" key="2">
    <source>
        <dbReference type="ARBA" id="ARBA00022676"/>
    </source>
</evidence>
<comment type="similarity">
    <text evidence="1">Belongs to the UDP-glycosyltransferase family.</text>
</comment>
<dbReference type="PANTHER" id="PTHR48043:SF114">
    <property type="entry name" value="IP04436P-RELATED"/>
    <property type="match status" value="1"/>
</dbReference>
<reference evidence="4" key="1">
    <citation type="submission" date="2021-12" db="EMBL/GenBank/DDBJ databases">
        <authorList>
            <person name="Martin H S."/>
        </authorList>
    </citation>
    <scope>NUCLEOTIDE SEQUENCE</scope>
</reference>
<protein>
    <recommendedName>
        <fullName evidence="6">UDP-glucuronosyltransferase</fullName>
    </recommendedName>
</protein>
<dbReference type="EMBL" id="OV170221">
    <property type="protein sequence ID" value="CAH0714626.1"/>
    <property type="molecule type" value="Genomic_DNA"/>
</dbReference>
<dbReference type="CDD" id="cd03784">
    <property type="entry name" value="GT1_Gtf-like"/>
    <property type="match status" value="1"/>
</dbReference>
<dbReference type="SUPFAM" id="SSF53756">
    <property type="entry name" value="UDP-Glycosyltransferase/glycogen phosphorylase"/>
    <property type="match status" value="1"/>
</dbReference>
<proteinExistence type="inferred from homology"/>
<evidence type="ECO:0000256" key="1">
    <source>
        <dbReference type="ARBA" id="ARBA00009995"/>
    </source>
</evidence>
<dbReference type="PANTHER" id="PTHR48043">
    <property type="entry name" value="EG:EG0003.4 PROTEIN-RELATED"/>
    <property type="match status" value="1"/>
</dbReference>
<evidence type="ECO:0000313" key="4">
    <source>
        <dbReference type="EMBL" id="CAH0714626.1"/>
    </source>
</evidence>
<feature type="non-terminal residue" evidence="4">
    <location>
        <position position="456"/>
    </location>
</feature>
<dbReference type="Proteomes" id="UP000838878">
    <property type="component" value="Chromosome 1"/>
</dbReference>
<keyword evidence="3" id="KW-0808">Transferase</keyword>
<dbReference type="GO" id="GO:0008194">
    <property type="term" value="F:UDP-glycosyltransferase activity"/>
    <property type="evidence" value="ECO:0007669"/>
    <property type="project" value="InterPro"/>
</dbReference>
<dbReference type="InterPro" id="IPR050271">
    <property type="entry name" value="UDP-glycosyltransferase"/>
</dbReference>
<keyword evidence="2" id="KW-0328">Glycosyltransferase</keyword>
<dbReference type="FunFam" id="3.40.50.2000:FF:000050">
    <property type="entry name" value="UDP-glucuronosyltransferase"/>
    <property type="match status" value="1"/>
</dbReference>
<name>A0A8J9Y4M2_9NEOP</name>
<organism evidence="4 5">
    <name type="scientific">Brenthis ino</name>
    <name type="common">lesser marbled fritillary</name>
    <dbReference type="NCBI Taxonomy" id="405034"/>
    <lineage>
        <taxon>Eukaryota</taxon>
        <taxon>Metazoa</taxon>
        <taxon>Ecdysozoa</taxon>
        <taxon>Arthropoda</taxon>
        <taxon>Hexapoda</taxon>
        <taxon>Insecta</taxon>
        <taxon>Pterygota</taxon>
        <taxon>Neoptera</taxon>
        <taxon>Endopterygota</taxon>
        <taxon>Lepidoptera</taxon>
        <taxon>Glossata</taxon>
        <taxon>Ditrysia</taxon>
        <taxon>Papilionoidea</taxon>
        <taxon>Nymphalidae</taxon>
        <taxon>Heliconiinae</taxon>
        <taxon>Argynnini</taxon>
        <taxon>Brenthis</taxon>
    </lineage>
</organism>
<gene>
    <name evidence="4" type="ORF">BINO364_LOCUS1651</name>
</gene>
<dbReference type="InterPro" id="IPR002213">
    <property type="entry name" value="UDP_glucos_trans"/>
</dbReference>
<dbReference type="OrthoDB" id="5835829at2759"/>
<dbReference type="AlphaFoldDB" id="A0A8J9Y4M2"/>
<evidence type="ECO:0000313" key="5">
    <source>
        <dbReference type="Proteomes" id="UP000838878"/>
    </source>
</evidence>
<dbReference type="Gene3D" id="3.40.50.2000">
    <property type="entry name" value="Glycogen Phosphorylase B"/>
    <property type="match status" value="1"/>
</dbReference>
<evidence type="ECO:0000256" key="3">
    <source>
        <dbReference type="ARBA" id="ARBA00022679"/>
    </source>
</evidence>
<accession>A0A8J9Y4M2</accession>
<evidence type="ECO:0008006" key="6">
    <source>
        <dbReference type="Google" id="ProtNLM"/>
    </source>
</evidence>